<dbReference type="Pfam" id="PF08443">
    <property type="entry name" value="RimK"/>
    <property type="match status" value="1"/>
</dbReference>
<protein>
    <recommendedName>
        <fullName evidence="2">ATP-grasp domain-containing protein</fullName>
    </recommendedName>
</protein>
<evidence type="ECO:0000313" key="4">
    <source>
        <dbReference type="Proteomes" id="UP001500740"/>
    </source>
</evidence>
<keyword evidence="4" id="KW-1185">Reference proteome</keyword>
<dbReference type="InterPro" id="IPR013651">
    <property type="entry name" value="ATP-grasp_RimK-type"/>
</dbReference>
<evidence type="ECO:0000256" key="1">
    <source>
        <dbReference type="PROSITE-ProRule" id="PRU00409"/>
    </source>
</evidence>
<reference evidence="3 4" key="1">
    <citation type="journal article" date="2019" name="Int. J. Syst. Evol. Microbiol.">
        <title>The Global Catalogue of Microorganisms (GCM) 10K type strain sequencing project: providing services to taxonomists for standard genome sequencing and annotation.</title>
        <authorList>
            <consortium name="The Broad Institute Genomics Platform"/>
            <consortium name="The Broad Institute Genome Sequencing Center for Infectious Disease"/>
            <person name="Wu L."/>
            <person name="Ma J."/>
        </authorList>
    </citation>
    <scope>NUCLEOTIDE SEQUENCE [LARGE SCALE GENOMIC DNA]</scope>
    <source>
        <strain evidence="3 4">JCM 14193</strain>
    </source>
</reference>
<dbReference type="EMBL" id="BAAACZ010000003">
    <property type="protein sequence ID" value="GAA0451628.1"/>
    <property type="molecule type" value="Genomic_DNA"/>
</dbReference>
<feature type="domain" description="ATP-grasp" evidence="2">
    <location>
        <begin position="101"/>
        <end position="306"/>
    </location>
</feature>
<sequence>MDSKIYIIHENSEWTEPLLKALDELNAPYEDWHIHEGHIDLTEAPPTGVFYNRMSASSHTRGHRFAPEFTSAILAWLEEHDRVVLNNSHALDLEINKARQYSKLQKAGIKTPKTLVTVGKQQLIDAAHKMEKPFITKHNRAGKGLGVQLFHTTEALENYVYSDQFEEPIDGITLLQQYIESPEASITRCEFIGGKFFYAVKVDTSEGFELCPADACTIDDQFCMTTENTREKFQIISDFNHPIIKQYEQFLARNGIHFAGIEFIQNTDGELFTYDVNTNTNYNSDAESKVNQYGMKEIAKTLNEQLKAL</sequence>
<gene>
    <name evidence="3" type="ORF">GCM10008935_02720</name>
</gene>
<dbReference type="PROSITE" id="PS50975">
    <property type="entry name" value="ATP_GRASP"/>
    <property type="match status" value="1"/>
</dbReference>
<keyword evidence="1" id="KW-0547">Nucleotide-binding</keyword>
<dbReference type="InterPro" id="IPR011761">
    <property type="entry name" value="ATP-grasp"/>
</dbReference>
<organism evidence="3 4">
    <name type="scientific">Alkalibacillus silvisoli</name>
    <dbReference type="NCBI Taxonomy" id="392823"/>
    <lineage>
        <taxon>Bacteria</taxon>
        <taxon>Bacillati</taxon>
        <taxon>Bacillota</taxon>
        <taxon>Bacilli</taxon>
        <taxon>Bacillales</taxon>
        <taxon>Bacillaceae</taxon>
        <taxon>Alkalibacillus</taxon>
    </lineage>
</organism>
<name>A0ABN0ZMM5_9BACI</name>
<proteinExistence type="predicted"/>
<dbReference type="Gene3D" id="3.30.470.20">
    <property type="entry name" value="ATP-grasp fold, B domain"/>
    <property type="match status" value="1"/>
</dbReference>
<dbReference type="PANTHER" id="PTHR21621">
    <property type="entry name" value="RIBOSOMAL PROTEIN S6 MODIFICATION PROTEIN"/>
    <property type="match status" value="1"/>
</dbReference>
<dbReference type="PANTHER" id="PTHR21621:SF0">
    <property type="entry name" value="BETA-CITRYLGLUTAMATE SYNTHASE B-RELATED"/>
    <property type="match status" value="1"/>
</dbReference>
<evidence type="ECO:0000313" key="3">
    <source>
        <dbReference type="EMBL" id="GAA0451628.1"/>
    </source>
</evidence>
<dbReference type="RefSeq" id="WP_343781277.1">
    <property type="nucleotide sequence ID" value="NZ_BAAACZ010000003.1"/>
</dbReference>
<comment type="caution">
    <text evidence="3">The sequence shown here is derived from an EMBL/GenBank/DDBJ whole genome shotgun (WGS) entry which is preliminary data.</text>
</comment>
<keyword evidence="1" id="KW-0067">ATP-binding</keyword>
<accession>A0ABN0ZMM5</accession>
<evidence type="ECO:0000259" key="2">
    <source>
        <dbReference type="PROSITE" id="PS50975"/>
    </source>
</evidence>
<dbReference type="SUPFAM" id="SSF56059">
    <property type="entry name" value="Glutathione synthetase ATP-binding domain-like"/>
    <property type="match status" value="1"/>
</dbReference>
<dbReference type="Proteomes" id="UP001500740">
    <property type="component" value="Unassembled WGS sequence"/>
</dbReference>